<name>A0A2L0IAY8_9GAMM</name>
<dbReference type="EMBL" id="CP026377">
    <property type="protein sequence ID" value="AUX91776.1"/>
    <property type="molecule type" value="Genomic_DNA"/>
</dbReference>
<dbReference type="AlphaFoldDB" id="A0A2L0IAY8"/>
<reference evidence="1 2" key="1">
    <citation type="submission" date="2018-01" db="EMBL/GenBank/DDBJ databases">
        <title>Complete and assembled Genome of Pantoea gaviniae DSM22758T.</title>
        <authorList>
            <person name="Stevens M.J.A."/>
            <person name="Zurfluh K."/>
            <person name="Stephan R."/>
        </authorList>
    </citation>
    <scope>NUCLEOTIDE SEQUENCE [LARGE SCALE GENOMIC DNA]</scope>
    <source>
        <strain evidence="1 2">DSM 22758</strain>
    </source>
</reference>
<dbReference type="NCBIfam" id="NF033510">
    <property type="entry name" value="Ca_tandemer"/>
    <property type="match status" value="8"/>
</dbReference>
<dbReference type="InterPro" id="IPR013783">
    <property type="entry name" value="Ig-like_fold"/>
</dbReference>
<gene>
    <name evidence="1" type="ORF">C2E15_00790</name>
</gene>
<sequence>MSKQTSGKHYGCGRGGVKPPMLTVDPLFEDGFRATNPSDYYAPALLSGTARYVESGALVTVKLENHTWQARVDKNGDWSLPIPPSAITALQDVERQLIISVTNHSGKTVELTRTVEIPSMSNGTAAGIGIAPIAGDDELTGREKTHGQVISGLTEFVAEGSLVTVTLEGKSWQVPIDANGSWHLTLPPEVMKALAPGEHTLSVRAIAAYDGALTTIDRTFTVAKGGATRCAAEITLNSITSDDVLTAIERQSGLTVSGSATNVPNGSQVWIQLGDDIYAATVKNHHWQTQIPASGLAALHDGAASIVAWVQDVNETATVVREFNVRESLTTPQITLDSPYDHFEVADPAWAMVTEVLSGTVTHVAAGTLLDIAIGELHYQARIDENGAWRLPVAPHSLLAQPVGDVPLVLSVTNGRGETAALSKTLHYNGFENSGWSQVVINPVSGDDILNAREKNTALFITGDTLNVPVGQTVEVRFPDALPDHIFFGHIDENGEWRTSLSASDLQNLPAGALRIEVTFPGDDRWSDSALSGERWVTVAPDSAAENVATLSIDSLEDYGRLTLDRLSGLTVSGRADHVADGSEVWLQAGDWVWVGAVHQGEWQVTIPADNPPDFSSGSSAIFEATVTNKANGDAAGDSVLINFDPAVPPGGHFLAIDPIWGADAITRTDDIRPYYFITGTFSGNKASHIIVTLNGIAYDAEVTDNRWMVRIPDDALRALPDGATTVTAQWNGLHDSADLTLNSHPAAPLFGVTLDEVGYANVIITPESDDHGLTLSGGVLDASVAPPGTRVNIEFNGRHYQTSLGGDAENPRWHLALPATDMQALERYGNEILTVTLGEPGQQSVVVARNLELTEDGFGSAYEPQIAIDPLGDNLIEPAEAAEPMIVTGTTRYLETGHTVVLTLDDLRWEATSDSAGRWKVLIPADTLAQISDGEHQLSAVITFTDPEWGDWSIRADNPLDFQLGEGVAFASHVDLAHPEQAISLTPSEDGAPSATLASLGLSGGENAIAALLAPTEEESAAGVKALHVATEPVSLTLAAAGDTWSLAARGAEATLNYALPVPPDLNEHPLHPLV</sequence>
<dbReference type="KEGG" id="pgz:C2E15_00790"/>
<evidence type="ECO:0000313" key="2">
    <source>
        <dbReference type="Proteomes" id="UP000238365"/>
    </source>
</evidence>
<organism evidence="1 2">
    <name type="scientific">Mixta gaviniae</name>
    <dbReference type="NCBI Taxonomy" id="665914"/>
    <lineage>
        <taxon>Bacteria</taxon>
        <taxon>Pseudomonadati</taxon>
        <taxon>Pseudomonadota</taxon>
        <taxon>Gammaproteobacteria</taxon>
        <taxon>Enterobacterales</taxon>
        <taxon>Erwiniaceae</taxon>
        <taxon>Mixta</taxon>
    </lineage>
</organism>
<proteinExistence type="predicted"/>
<dbReference type="Proteomes" id="UP000238365">
    <property type="component" value="Chromosome"/>
</dbReference>
<accession>A0A2L0IAY8</accession>
<evidence type="ECO:0000313" key="1">
    <source>
        <dbReference type="EMBL" id="AUX91776.1"/>
    </source>
</evidence>
<dbReference type="Gene3D" id="2.60.40.10">
    <property type="entry name" value="Immunoglobulins"/>
    <property type="match status" value="7"/>
</dbReference>
<evidence type="ECO:0008006" key="3">
    <source>
        <dbReference type="Google" id="ProtNLM"/>
    </source>
</evidence>
<dbReference type="RefSeq" id="WP_104955717.1">
    <property type="nucleotide sequence ID" value="NZ_CP026377.1"/>
</dbReference>
<keyword evidence="2" id="KW-1185">Reference proteome</keyword>
<protein>
    <recommendedName>
        <fullName evidence="3">Bacterial Ig-like domain-containing protein</fullName>
    </recommendedName>
</protein>